<evidence type="ECO:0000256" key="10">
    <source>
        <dbReference type="ARBA" id="ARBA00023180"/>
    </source>
</evidence>
<dbReference type="Gene3D" id="3.90.550.10">
    <property type="entry name" value="Spore Coat Polysaccharide Biosynthesis Protein SpsA, Chain A"/>
    <property type="match status" value="1"/>
</dbReference>
<comment type="similarity">
    <text evidence="2 17">Belongs to the glycosyltransferase 43 family.</text>
</comment>
<keyword evidence="4 17" id="KW-0808">Transferase</keyword>
<dbReference type="HOGENOM" id="CLU_045177_0_1_1"/>
<evidence type="ECO:0000256" key="1">
    <source>
        <dbReference type="ARBA" id="ARBA00004606"/>
    </source>
</evidence>
<evidence type="ECO:0000256" key="2">
    <source>
        <dbReference type="ARBA" id="ARBA00007706"/>
    </source>
</evidence>
<dbReference type="KEGG" id="lgi:LOTGIDRAFT_138821"/>
<feature type="binding site" evidence="15">
    <location>
        <position position="192"/>
    </location>
    <ligand>
        <name>Mn(2+)</name>
        <dbReference type="ChEBI" id="CHEBI:29035"/>
    </ligand>
</feature>
<protein>
    <recommendedName>
        <fullName evidence="3 17">Galactosylgalactosylxylosylprotein 3-beta-glucuronosyltransferase</fullName>
        <ecNumber evidence="3 17">2.4.1.135</ecNumber>
    </recommendedName>
</protein>
<dbReference type="GeneID" id="20234110"/>
<evidence type="ECO:0000256" key="11">
    <source>
        <dbReference type="ARBA" id="ARBA00023211"/>
    </source>
</evidence>
<comment type="pathway">
    <text evidence="17">Protein modification; protein glycosylation.</text>
</comment>
<keyword evidence="10" id="KW-0325">Glycoprotein</keyword>
<evidence type="ECO:0000256" key="17">
    <source>
        <dbReference type="RuleBase" id="RU363127"/>
    </source>
</evidence>
<dbReference type="CTD" id="20234110"/>
<feature type="site" description="Interaction with galactose moiety of substrate glycoprotein" evidence="16">
    <location>
        <position position="223"/>
    </location>
</feature>
<dbReference type="AlphaFoldDB" id="V4B895"/>
<feature type="binding site" evidence="14">
    <location>
        <begin position="305"/>
        <end position="307"/>
    </location>
    <ligand>
        <name>UDP-alpha-D-glucuronate</name>
        <dbReference type="ChEBI" id="CHEBI:58052"/>
    </ligand>
</feature>
<feature type="site" description="Interaction with galactose moiety of substrate glycoprotein" evidence="16">
    <location>
        <position position="315"/>
    </location>
</feature>
<dbReference type="UniPathway" id="UPA00378"/>
<feature type="binding site" evidence="14">
    <location>
        <begin position="88"/>
        <end position="90"/>
    </location>
    <ligand>
        <name>UDP-alpha-D-glucuronate</name>
        <dbReference type="ChEBI" id="CHEBI:58052"/>
    </ligand>
</feature>
<dbReference type="InterPro" id="IPR029044">
    <property type="entry name" value="Nucleotide-diphossugar_trans"/>
</dbReference>
<dbReference type="GO" id="GO:0046872">
    <property type="term" value="F:metal ion binding"/>
    <property type="evidence" value="ECO:0007669"/>
    <property type="project" value="UniProtKB-KW"/>
</dbReference>
<keyword evidence="7 17" id="KW-0735">Signal-anchor</keyword>
<evidence type="ECO:0000313" key="19">
    <source>
        <dbReference type="Proteomes" id="UP000030746"/>
    </source>
</evidence>
<keyword evidence="19" id="KW-1185">Reference proteome</keyword>
<feature type="active site" description="Proton donor/acceptor" evidence="13">
    <location>
        <position position="277"/>
    </location>
</feature>
<feature type="binding site" evidence="14">
    <location>
        <begin position="190"/>
        <end position="192"/>
    </location>
    <ligand>
        <name>UDP-alpha-D-glucuronate</name>
        <dbReference type="ChEBI" id="CHEBI:58052"/>
    </ligand>
</feature>
<reference evidence="18 19" key="1">
    <citation type="journal article" date="2013" name="Nature">
        <title>Insights into bilaterian evolution from three spiralian genomes.</title>
        <authorList>
            <person name="Simakov O."/>
            <person name="Marletaz F."/>
            <person name="Cho S.J."/>
            <person name="Edsinger-Gonzales E."/>
            <person name="Havlak P."/>
            <person name="Hellsten U."/>
            <person name="Kuo D.H."/>
            <person name="Larsson T."/>
            <person name="Lv J."/>
            <person name="Arendt D."/>
            <person name="Savage R."/>
            <person name="Osoegawa K."/>
            <person name="de Jong P."/>
            <person name="Grimwood J."/>
            <person name="Chapman J.A."/>
            <person name="Shapiro H."/>
            <person name="Aerts A."/>
            <person name="Otillar R.P."/>
            <person name="Terry A.Y."/>
            <person name="Boore J.L."/>
            <person name="Grigoriev I.V."/>
            <person name="Lindberg D.R."/>
            <person name="Seaver E.C."/>
            <person name="Weisblat D.A."/>
            <person name="Putnam N.H."/>
            <person name="Rokhsar D.S."/>
        </authorList>
    </citation>
    <scope>NUCLEOTIDE SEQUENCE [LARGE SCALE GENOMIC DNA]</scope>
</reference>
<evidence type="ECO:0000313" key="18">
    <source>
        <dbReference type="EMBL" id="ESP01922.1"/>
    </source>
</evidence>
<gene>
    <name evidence="18" type="ORF">LOTGIDRAFT_138821</name>
</gene>
<name>V4B895_LOTGI</name>
<dbReference type="SUPFAM" id="SSF53448">
    <property type="entry name" value="Nucleotide-diphospho-sugar transferases"/>
    <property type="match status" value="1"/>
</dbReference>
<comment type="subcellular location">
    <subcellularLocation>
        <location evidence="17">Golgi apparatus membrane</location>
        <topology evidence="17">Single-pass type II membrane protein</topology>
    </subcellularLocation>
    <subcellularLocation>
        <location evidence="1">Membrane</location>
        <topology evidence="1">Single-pass type II membrane protein</topology>
    </subcellularLocation>
</comment>
<dbReference type="GO" id="GO:0000139">
    <property type="term" value="C:Golgi membrane"/>
    <property type="evidence" value="ECO:0007669"/>
    <property type="project" value="UniProtKB-SubCell"/>
</dbReference>
<dbReference type="GO" id="GO:0050650">
    <property type="term" value="P:chondroitin sulfate proteoglycan biosynthetic process"/>
    <property type="evidence" value="ECO:0007669"/>
    <property type="project" value="TreeGrafter"/>
</dbReference>
<dbReference type="OrthoDB" id="675023at2759"/>
<organism evidence="18 19">
    <name type="scientific">Lottia gigantea</name>
    <name type="common">Giant owl limpet</name>
    <dbReference type="NCBI Taxonomy" id="225164"/>
    <lineage>
        <taxon>Eukaryota</taxon>
        <taxon>Metazoa</taxon>
        <taxon>Spiralia</taxon>
        <taxon>Lophotrochozoa</taxon>
        <taxon>Mollusca</taxon>
        <taxon>Gastropoda</taxon>
        <taxon>Patellogastropoda</taxon>
        <taxon>Lottioidea</taxon>
        <taxon>Lottiidae</taxon>
        <taxon>Lottia</taxon>
    </lineage>
</organism>
<sequence length="333" mass="38885">MLPLRFKRSQVFILLTIEFILCLYIFWCPKDETSRLENLVLKYQSEVLQKDLELKKYKLELNNVVVDPQKTKTRHYIKNLPVIYGITPTYTRIEQKAELVRLSHTLLHVPNFHWIIVEDATSKTELVTNFLKSCGLPYTHLLALTPPNYKLKTTDPNWLKPRGVLQRNAALEWLRTNLDSQSKGVVYFMDDDNTYSLQVFKELRNTNKVSVWPVGLSGALRYESPLVKNGKVTGWFTAWKPDRPFPMDMAGFAINLSLFFKYPDAKFSLKVERGYQESTLLTNMNIKMEDLEPKAKNCNEVIVWHTRTEKTKLKNEDKLKKRDGHGSDLRIEV</sequence>
<evidence type="ECO:0000256" key="16">
    <source>
        <dbReference type="PIRSR" id="PIRSR605027-4"/>
    </source>
</evidence>
<evidence type="ECO:0000256" key="9">
    <source>
        <dbReference type="ARBA" id="ARBA00023136"/>
    </source>
</evidence>
<evidence type="ECO:0000256" key="5">
    <source>
        <dbReference type="ARBA" id="ARBA00022692"/>
    </source>
</evidence>
<comment type="catalytic activity">
    <reaction evidence="12 17">
        <text>3-O-(beta-D-galactosyl-(1-&gt;3)-beta-D-galactosyl-(1-&gt;4)-beta-D-xylosyl)-L-seryl-[protein] + UDP-alpha-D-glucuronate = 3-O-(beta-D-GlcA-(1-&gt;3)-beta-D-Gal-(1-&gt;3)-beta-D-Gal-(1-&gt;4)-beta-D-Xyl)-L-seryl-[protein] + UDP + H(+)</text>
        <dbReference type="Rhea" id="RHEA:24168"/>
        <dbReference type="Rhea" id="RHEA-COMP:12571"/>
        <dbReference type="Rhea" id="RHEA-COMP:12573"/>
        <dbReference type="ChEBI" id="CHEBI:15378"/>
        <dbReference type="ChEBI" id="CHEBI:58052"/>
        <dbReference type="ChEBI" id="CHEBI:58223"/>
        <dbReference type="ChEBI" id="CHEBI:132090"/>
        <dbReference type="ChEBI" id="CHEBI:132093"/>
        <dbReference type="EC" id="2.4.1.135"/>
    </reaction>
</comment>
<evidence type="ECO:0000256" key="7">
    <source>
        <dbReference type="ARBA" id="ARBA00022968"/>
    </source>
</evidence>
<dbReference type="Proteomes" id="UP000030746">
    <property type="component" value="Unassembled WGS sequence"/>
</dbReference>
<keyword evidence="8" id="KW-1133">Transmembrane helix</keyword>
<dbReference type="Pfam" id="PF03360">
    <property type="entry name" value="Glyco_transf_43"/>
    <property type="match status" value="1"/>
</dbReference>
<comment type="cofactor">
    <cofactor evidence="15 17">
        <name>Mn(2+)</name>
        <dbReference type="ChEBI" id="CHEBI:29035"/>
    </cofactor>
</comment>
<dbReference type="GO" id="GO:0015018">
    <property type="term" value="F:galactosylgalactosylxylosylprotein 3-beta-glucuronosyltransferase activity"/>
    <property type="evidence" value="ECO:0007669"/>
    <property type="project" value="UniProtKB-UniRule"/>
</dbReference>
<dbReference type="GO" id="GO:0005975">
    <property type="term" value="P:carbohydrate metabolic process"/>
    <property type="evidence" value="ECO:0007669"/>
    <property type="project" value="TreeGrafter"/>
</dbReference>
<evidence type="ECO:0000256" key="4">
    <source>
        <dbReference type="ARBA" id="ARBA00022679"/>
    </source>
</evidence>
<evidence type="ECO:0000256" key="8">
    <source>
        <dbReference type="ARBA" id="ARBA00022989"/>
    </source>
</evidence>
<dbReference type="CDD" id="cd00218">
    <property type="entry name" value="GlcAT-I"/>
    <property type="match status" value="1"/>
</dbReference>
<keyword evidence="6 15" id="KW-0479">Metal-binding</keyword>
<keyword evidence="11 15" id="KW-0464">Manganese</keyword>
<evidence type="ECO:0000256" key="3">
    <source>
        <dbReference type="ARBA" id="ARBA00012641"/>
    </source>
</evidence>
<dbReference type="FunFam" id="3.90.550.10:FF:000044">
    <property type="entry name" value="Galactosylgalactosylxylosylprotein 3-beta-glucuronosyltransferase"/>
    <property type="match status" value="1"/>
</dbReference>
<dbReference type="PANTHER" id="PTHR10896:SF65">
    <property type="entry name" value="GALACTOSYLGALACTOSYLXYLOSYLPROTEIN 3-BETA-GLUCURONOSYLTRANSFERASE 3"/>
    <property type="match status" value="1"/>
</dbReference>
<evidence type="ECO:0000256" key="6">
    <source>
        <dbReference type="ARBA" id="ARBA00022723"/>
    </source>
</evidence>
<evidence type="ECO:0000256" key="13">
    <source>
        <dbReference type="PIRSR" id="PIRSR605027-1"/>
    </source>
</evidence>
<evidence type="ECO:0000256" key="15">
    <source>
        <dbReference type="PIRSR" id="PIRSR605027-3"/>
    </source>
</evidence>
<keyword evidence="9" id="KW-0472">Membrane</keyword>
<feature type="binding site" evidence="14">
    <location>
        <position position="119"/>
    </location>
    <ligand>
        <name>UDP-alpha-D-glucuronate</name>
        <dbReference type="ChEBI" id="CHEBI:58052"/>
    </ligand>
</feature>
<keyword evidence="17" id="KW-0333">Golgi apparatus</keyword>
<dbReference type="RefSeq" id="XP_009047412.1">
    <property type="nucleotide sequence ID" value="XM_009049164.1"/>
</dbReference>
<evidence type="ECO:0000256" key="14">
    <source>
        <dbReference type="PIRSR" id="PIRSR605027-2"/>
    </source>
</evidence>
<evidence type="ECO:0000256" key="12">
    <source>
        <dbReference type="ARBA" id="ARBA00047979"/>
    </source>
</evidence>
<dbReference type="PANTHER" id="PTHR10896">
    <property type="entry name" value="GALACTOSYLGALACTOSYLXYLOSYLPROTEIN 3-BETA-GLUCURONOSYLTRANSFERASE BETA-1,3-GLUCURONYLTRANSFERASE"/>
    <property type="match status" value="1"/>
</dbReference>
<accession>V4B895</accession>
<dbReference type="STRING" id="225164.V4B895"/>
<dbReference type="EMBL" id="KB200330">
    <property type="protein sequence ID" value="ESP01922.1"/>
    <property type="molecule type" value="Genomic_DNA"/>
</dbReference>
<keyword evidence="5" id="KW-0812">Transmembrane</keyword>
<feature type="binding site" evidence="14">
    <location>
        <position position="167"/>
    </location>
    <ligand>
        <name>UDP-alpha-D-glucuronate</name>
        <dbReference type="ChEBI" id="CHEBI:58052"/>
    </ligand>
</feature>
<dbReference type="InterPro" id="IPR005027">
    <property type="entry name" value="Glyco_trans_43"/>
</dbReference>
<feature type="binding site" evidence="14">
    <location>
        <position position="162"/>
    </location>
    <ligand>
        <name>UDP-alpha-D-glucuronate</name>
        <dbReference type="ChEBI" id="CHEBI:58052"/>
    </ligand>
</feature>
<dbReference type="OMA" id="FPSCTRQ"/>
<proteinExistence type="inferred from homology"/>
<dbReference type="EC" id="2.4.1.135" evidence="3 17"/>